<dbReference type="PROSITE" id="PS51340">
    <property type="entry name" value="MOSC"/>
    <property type="match status" value="1"/>
</dbReference>
<reference evidence="3" key="1">
    <citation type="submission" date="2023-06" db="EMBL/GenBank/DDBJ databases">
        <title>Genome-scale phylogeny and comparative genomics of the fungal order Sordariales.</title>
        <authorList>
            <consortium name="Lawrence Berkeley National Laboratory"/>
            <person name="Hensen N."/>
            <person name="Bonometti L."/>
            <person name="Westerberg I."/>
            <person name="Brannstrom I.O."/>
            <person name="Guillou S."/>
            <person name="Cros-Aarteil S."/>
            <person name="Calhoun S."/>
            <person name="Haridas S."/>
            <person name="Kuo A."/>
            <person name="Mondo S."/>
            <person name="Pangilinan J."/>
            <person name="Riley R."/>
            <person name="Labutti K."/>
            <person name="Andreopoulos B."/>
            <person name="Lipzen A."/>
            <person name="Chen C."/>
            <person name="Yanf M."/>
            <person name="Daum C."/>
            <person name="Ng V."/>
            <person name="Clum A."/>
            <person name="Steindorff A."/>
            <person name="Ohm R."/>
            <person name="Martin F."/>
            <person name="Silar P."/>
            <person name="Natvig D."/>
            <person name="Lalanne C."/>
            <person name="Gautier V."/>
            <person name="Ament-Velasquez S.L."/>
            <person name="Kruys A."/>
            <person name="Hutchinson M.I."/>
            <person name="Powell A.J."/>
            <person name="Barry K."/>
            <person name="Miller A.N."/>
            <person name="Grigoriev I.V."/>
            <person name="Debuchy R."/>
            <person name="Gladieux P."/>
            <person name="Thoren M.H."/>
            <person name="Johannesson H."/>
        </authorList>
    </citation>
    <scope>NUCLEOTIDE SEQUENCE</scope>
    <source>
        <strain evidence="3">CBS 540.89</strain>
    </source>
</reference>
<dbReference type="SUPFAM" id="SSF141673">
    <property type="entry name" value="MOSC N-terminal domain-like"/>
    <property type="match status" value="1"/>
</dbReference>
<dbReference type="Pfam" id="PF03476">
    <property type="entry name" value="MOSC_N"/>
    <property type="match status" value="1"/>
</dbReference>
<evidence type="ECO:0000313" key="4">
    <source>
        <dbReference type="Proteomes" id="UP001172159"/>
    </source>
</evidence>
<proteinExistence type="predicted"/>
<organism evidence="3 4">
    <name type="scientific">Apiosordaria backusii</name>
    <dbReference type="NCBI Taxonomy" id="314023"/>
    <lineage>
        <taxon>Eukaryota</taxon>
        <taxon>Fungi</taxon>
        <taxon>Dikarya</taxon>
        <taxon>Ascomycota</taxon>
        <taxon>Pezizomycotina</taxon>
        <taxon>Sordariomycetes</taxon>
        <taxon>Sordariomycetidae</taxon>
        <taxon>Sordariales</taxon>
        <taxon>Lasiosphaeriaceae</taxon>
        <taxon>Apiosordaria</taxon>
    </lineage>
</organism>
<accession>A0AA40BKB6</accession>
<name>A0AA40BKB6_9PEZI</name>
<dbReference type="InterPro" id="IPR005302">
    <property type="entry name" value="MoCF_Sase_C"/>
</dbReference>
<comment type="caution">
    <text evidence="3">The sequence shown here is derived from an EMBL/GenBank/DDBJ whole genome shotgun (WGS) entry which is preliminary data.</text>
</comment>
<dbReference type="Pfam" id="PF03473">
    <property type="entry name" value="MOSC"/>
    <property type="match status" value="1"/>
</dbReference>
<dbReference type="PANTHER" id="PTHR14237:SF23">
    <property type="entry name" value="MOSC DOMAIN PROTEIN (AFU_ORTHOLOGUE AFUA_7G05900)"/>
    <property type="match status" value="1"/>
</dbReference>
<sequence>MDQSTDTVLRSGPVIDATGLFLLISTISVFLLPLFIYFPPVPPSQRDALLETHSPIGVKHNKNNKKPTISSSSTTTIQQLWIYPVKSCKGIQVTESKVLPYGLEFDRLYTFAQLKSPFPVSTNPSSEKPQQTESWEFITQRQFPLLATVTVELFVPDPVKARGRPLYSDANITDSFLLISFPWQEPGLRGLFSWVAAKLARGRTAVPEKQLVLPVNFPSQQEIESRGYEREDVRIWKDVVTALNMEADLPRELALYLGVSNRLGVFRVDPARLREVQRCAPGRDEAGYQPVTGFQDAYPLHLLNLPSVRDFGAKIVTKDDSFRGDLDARRFRANIIVDSGTTTGENNTNPPYDEETWKKVRFERSPTSEAEGKRSTFHVSCRTVRCKMPNVDQDSGERHPAEPDRSLRKFRDVDEGARLKGCLGMQLTPLFDDAEGKKGELESWVEVGMGVEVLERGVHRYINQ</sequence>
<feature type="transmembrane region" description="Helical" evidence="1">
    <location>
        <begin position="20"/>
        <end position="38"/>
    </location>
</feature>
<keyword evidence="1" id="KW-1133">Transmembrane helix</keyword>
<keyword evidence="1" id="KW-0812">Transmembrane</keyword>
<dbReference type="InterPro" id="IPR005303">
    <property type="entry name" value="MOCOS_middle"/>
</dbReference>
<evidence type="ECO:0000256" key="1">
    <source>
        <dbReference type="SAM" id="Phobius"/>
    </source>
</evidence>
<gene>
    <name evidence="3" type="ORF">B0T21DRAFT_313042</name>
</gene>
<dbReference type="AlphaFoldDB" id="A0AA40BKB6"/>
<protein>
    <recommendedName>
        <fullName evidence="2">MOSC domain-containing protein</fullName>
    </recommendedName>
</protein>
<dbReference type="Proteomes" id="UP001172159">
    <property type="component" value="Unassembled WGS sequence"/>
</dbReference>
<keyword evidence="1" id="KW-0472">Membrane</keyword>
<feature type="domain" description="MOSC" evidence="2">
    <location>
        <begin position="271"/>
        <end position="454"/>
    </location>
</feature>
<dbReference type="GO" id="GO:0030170">
    <property type="term" value="F:pyridoxal phosphate binding"/>
    <property type="evidence" value="ECO:0007669"/>
    <property type="project" value="InterPro"/>
</dbReference>
<dbReference type="PANTHER" id="PTHR14237">
    <property type="entry name" value="MOLYBDOPTERIN COFACTOR SULFURASE MOSC"/>
    <property type="match status" value="1"/>
</dbReference>
<keyword evidence="4" id="KW-1185">Reference proteome</keyword>
<dbReference type="GO" id="GO:0030151">
    <property type="term" value="F:molybdenum ion binding"/>
    <property type="evidence" value="ECO:0007669"/>
    <property type="project" value="InterPro"/>
</dbReference>
<dbReference type="EMBL" id="JAUKTV010000007">
    <property type="protein sequence ID" value="KAK0735761.1"/>
    <property type="molecule type" value="Genomic_DNA"/>
</dbReference>
<evidence type="ECO:0000313" key="3">
    <source>
        <dbReference type="EMBL" id="KAK0735761.1"/>
    </source>
</evidence>
<dbReference type="SUPFAM" id="SSF50800">
    <property type="entry name" value="PK beta-barrel domain-like"/>
    <property type="match status" value="1"/>
</dbReference>
<dbReference type="InterPro" id="IPR011037">
    <property type="entry name" value="Pyrv_Knase-like_insert_dom_sf"/>
</dbReference>
<dbReference type="GO" id="GO:0003824">
    <property type="term" value="F:catalytic activity"/>
    <property type="evidence" value="ECO:0007669"/>
    <property type="project" value="InterPro"/>
</dbReference>
<evidence type="ECO:0000259" key="2">
    <source>
        <dbReference type="PROSITE" id="PS51340"/>
    </source>
</evidence>